<dbReference type="InterPro" id="IPR002645">
    <property type="entry name" value="STAS_dom"/>
</dbReference>
<dbReference type="InterPro" id="IPR003018">
    <property type="entry name" value="GAF"/>
</dbReference>
<dbReference type="PANTHER" id="PTHR33745:SF8">
    <property type="entry name" value="BLUE-LIGHT PHOTORECEPTOR"/>
    <property type="match status" value="1"/>
</dbReference>
<keyword evidence="2" id="KW-0418">Kinase</keyword>
<dbReference type="STRING" id="1714355.BTO28_07640"/>
<keyword evidence="2" id="KW-0808">Transferase</keyword>
<dbReference type="InterPro" id="IPR036513">
    <property type="entry name" value="STAS_dom_sf"/>
</dbReference>
<dbReference type="InterPro" id="IPR029016">
    <property type="entry name" value="GAF-like_dom_sf"/>
</dbReference>
<dbReference type="EMBL" id="MSFI01000011">
    <property type="protein sequence ID" value="OMP67196.1"/>
    <property type="molecule type" value="Genomic_DNA"/>
</dbReference>
<evidence type="ECO:0000313" key="3">
    <source>
        <dbReference type="Proteomes" id="UP000188613"/>
    </source>
</evidence>
<dbReference type="PROSITE" id="PS50801">
    <property type="entry name" value="STAS"/>
    <property type="match status" value="1"/>
</dbReference>
<evidence type="ECO:0000313" key="2">
    <source>
        <dbReference type="EMBL" id="OMP67196.1"/>
    </source>
</evidence>
<reference evidence="2 3" key="1">
    <citation type="submission" date="2016-12" db="EMBL/GenBank/DDBJ databases">
        <title>Domibacillus sp. SAB 38T whole genome sequencing.</title>
        <authorList>
            <person name="Verma A."/>
            <person name="Ojha A.K."/>
            <person name="Krishnamurthi S."/>
        </authorList>
    </citation>
    <scope>NUCLEOTIDE SEQUENCE [LARGE SCALE GENOMIC DNA]</scope>
    <source>
        <strain evidence="2 3">SAB 38</strain>
    </source>
</reference>
<dbReference type="SUPFAM" id="SSF55781">
    <property type="entry name" value="GAF domain-like"/>
    <property type="match status" value="1"/>
</dbReference>
<name>A0A1V2A8A0_9BACI</name>
<gene>
    <name evidence="2" type="ORF">BTO28_07640</name>
</gene>
<dbReference type="Pfam" id="PF01740">
    <property type="entry name" value="STAS"/>
    <property type="match status" value="1"/>
</dbReference>
<dbReference type="RefSeq" id="WP_076764955.1">
    <property type="nucleotide sequence ID" value="NZ_MSFI01000011.1"/>
</dbReference>
<organism evidence="2 3">
    <name type="scientific">Domibacillus epiphyticus</name>
    <dbReference type="NCBI Taxonomy" id="1714355"/>
    <lineage>
        <taxon>Bacteria</taxon>
        <taxon>Bacillati</taxon>
        <taxon>Bacillota</taxon>
        <taxon>Bacilli</taxon>
        <taxon>Bacillales</taxon>
        <taxon>Bacillaceae</taxon>
        <taxon>Domibacillus</taxon>
    </lineage>
</organism>
<dbReference type="AlphaFoldDB" id="A0A1V2A8A0"/>
<dbReference type="SUPFAM" id="SSF52091">
    <property type="entry name" value="SpoIIaa-like"/>
    <property type="match status" value="1"/>
</dbReference>
<dbReference type="SMART" id="SM00065">
    <property type="entry name" value="GAF"/>
    <property type="match status" value="1"/>
</dbReference>
<proteinExistence type="predicted"/>
<comment type="caution">
    <text evidence="2">The sequence shown here is derived from an EMBL/GenBank/DDBJ whole genome shotgun (WGS) entry which is preliminary data.</text>
</comment>
<dbReference type="PANTHER" id="PTHR33745">
    <property type="entry name" value="RSBT ANTAGONIST PROTEIN RSBS-RELATED"/>
    <property type="match status" value="1"/>
</dbReference>
<dbReference type="Pfam" id="PF13185">
    <property type="entry name" value="GAF_2"/>
    <property type="match status" value="1"/>
</dbReference>
<feature type="domain" description="STAS" evidence="1">
    <location>
        <begin position="168"/>
        <end position="279"/>
    </location>
</feature>
<dbReference type="OrthoDB" id="1120027at2"/>
<keyword evidence="3" id="KW-1185">Reference proteome</keyword>
<dbReference type="Proteomes" id="UP000188613">
    <property type="component" value="Unassembled WGS sequence"/>
</dbReference>
<dbReference type="Gene3D" id="3.30.450.40">
    <property type="match status" value="1"/>
</dbReference>
<sequence>MKIETECSRLTASTFDDFNEAAVRVLQMMAKFLDLNTLFIARNDGQTNQIIKVLNKDEELVSEGDTLPFAESYCKLSVDHGQGILIIPDVNNNEMTCEMNVTKHLGGGSFIAIPIYYQDGQNYGTICGLDTKNKEFTNEHIQLFETMSALLSYVLELDYTNQQLQNTGAPVVPITKGVAILPVIGDIDESRAESIIQTALFKSQDLSLDYLVIDLSGIMYINETVIASLLKITSIIKLIGVRPILTGFRPDLSMKAVQINADLQDIMIKANLEQALNEIGFVLKSEQPRS</sequence>
<dbReference type="InterPro" id="IPR051932">
    <property type="entry name" value="Bact_StressResp_Reg"/>
</dbReference>
<dbReference type="Gene3D" id="3.30.750.24">
    <property type="entry name" value="STAS domain"/>
    <property type="match status" value="1"/>
</dbReference>
<dbReference type="GO" id="GO:0016301">
    <property type="term" value="F:kinase activity"/>
    <property type="evidence" value="ECO:0007669"/>
    <property type="project" value="UniProtKB-KW"/>
</dbReference>
<accession>A0A1V2A8A0</accession>
<protein>
    <submittedName>
        <fullName evidence="2">Histidine kinase</fullName>
    </submittedName>
</protein>
<evidence type="ECO:0000259" key="1">
    <source>
        <dbReference type="PROSITE" id="PS50801"/>
    </source>
</evidence>
<dbReference type="CDD" id="cd07041">
    <property type="entry name" value="STAS_RsbR_RsbS_like"/>
    <property type="match status" value="1"/>
</dbReference>